<accession>A0ABR5PBP9</accession>
<name>A0ABR5PBP9_9LACO</name>
<dbReference type="Pfam" id="PF04024">
    <property type="entry name" value="PspC"/>
    <property type="match status" value="1"/>
</dbReference>
<keyword evidence="5 6" id="KW-0472">Membrane</keyword>
<proteinExistence type="predicted"/>
<dbReference type="InterPro" id="IPR007168">
    <property type="entry name" value="Phageshock_PspC_N"/>
</dbReference>
<gene>
    <name evidence="8" type="ORF">FD12_GL000479</name>
</gene>
<evidence type="ECO:0000313" key="9">
    <source>
        <dbReference type="Proteomes" id="UP000051977"/>
    </source>
</evidence>
<dbReference type="PANTHER" id="PTHR33885">
    <property type="entry name" value="PHAGE SHOCK PROTEIN C"/>
    <property type="match status" value="1"/>
</dbReference>
<dbReference type="EMBL" id="AZEI01000076">
    <property type="protein sequence ID" value="KRL16007.1"/>
    <property type="molecule type" value="Genomic_DNA"/>
</dbReference>
<keyword evidence="9" id="KW-1185">Reference proteome</keyword>
<keyword evidence="2" id="KW-1003">Cell membrane</keyword>
<comment type="subcellular location">
    <subcellularLocation>
        <location evidence="1">Cell membrane</location>
        <topology evidence="1">Single-pass membrane protein</topology>
    </subcellularLocation>
</comment>
<feature type="transmembrane region" description="Helical" evidence="6">
    <location>
        <begin position="48"/>
        <end position="72"/>
    </location>
</feature>
<comment type="caution">
    <text evidence="8">The sequence shown here is derived from an EMBL/GenBank/DDBJ whole genome shotgun (WGS) entry which is preliminary data.</text>
</comment>
<sequence length="76" mass="8562">MVILEAQSTKGVIFMKINIRRSKTDRIIGGVIGGLSEHYHWNATLARVLFILFSLIPLVPGIIIYLVLWILMADPD</sequence>
<dbReference type="InterPro" id="IPR052027">
    <property type="entry name" value="PspC"/>
</dbReference>
<keyword evidence="4 6" id="KW-1133">Transmembrane helix</keyword>
<dbReference type="PANTHER" id="PTHR33885:SF3">
    <property type="entry name" value="PHAGE SHOCK PROTEIN C"/>
    <property type="match status" value="1"/>
</dbReference>
<dbReference type="Proteomes" id="UP000051977">
    <property type="component" value="Unassembled WGS sequence"/>
</dbReference>
<feature type="domain" description="Phage shock protein PspC N-terminal" evidence="7">
    <location>
        <begin position="19"/>
        <end position="72"/>
    </location>
</feature>
<evidence type="ECO:0000256" key="3">
    <source>
        <dbReference type="ARBA" id="ARBA00022692"/>
    </source>
</evidence>
<evidence type="ECO:0000256" key="1">
    <source>
        <dbReference type="ARBA" id="ARBA00004162"/>
    </source>
</evidence>
<keyword evidence="3 6" id="KW-0812">Transmembrane</keyword>
<protein>
    <recommendedName>
        <fullName evidence="7">Phage shock protein PspC N-terminal domain-containing protein</fullName>
    </recommendedName>
</protein>
<evidence type="ECO:0000256" key="4">
    <source>
        <dbReference type="ARBA" id="ARBA00022989"/>
    </source>
</evidence>
<evidence type="ECO:0000259" key="7">
    <source>
        <dbReference type="Pfam" id="PF04024"/>
    </source>
</evidence>
<evidence type="ECO:0000313" key="8">
    <source>
        <dbReference type="EMBL" id="KRL16007.1"/>
    </source>
</evidence>
<evidence type="ECO:0000256" key="2">
    <source>
        <dbReference type="ARBA" id="ARBA00022475"/>
    </source>
</evidence>
<evidence type="ECO:0000256" key="6">
    <source>
        <dbReference type="SAM" id="Phobius"/>
    </source>
</evidence>
<reference evidence="8 9" key="1">
    <citation type="journal article" date="2015" name="Genome Announc.">
        <title>Expanding the biotechnology potential of lactobacilli through comparative genomics of 213 strains and associated genera.</title>
        <authorList>
            <person name="Sun Z."/>
            <person name="Harris H.M."/>
            <person name="McCann A."/>
            <person name="Guo C."/>
            <person name="Argimon S."/>
            <person name="Zhang W."/>
            <person name="Yang X."/>
            <person name="Jeffery I.B."/>
            <person name="Cooney J.C."/>
            <person name="Kagawa T.F."/>
            <person name="Liu W."/>
            <person name="Song Y."/>
            <person name="Salvetti E."/>
            <person name="Wrobel A."/>
            <person name="Rasinkangas P."/>
            <person name="Parkhill J."/>
            <person name="Rea M.C."/>
            <person name="O'Sullivan O."/>
            <person name="Ritari J."/>
            <person name="Douillard F.P."/>
            <person name="Paul Ross R."/>
            <person name="Yang R."/>
            <person name="Briner A.E."/>
            <person name="Felis G.E."/>
            <person name="de Vos W.M."/>
            <person name="Barrangou R."/>
            <person name="Klaenhammer T.R."/>
            <person name="Caufield P.W."/>
            <person name="Cui Y."/>
            <person name="Zhang H."/>
            <person name="O'Toole P.W."/>
        </authorList>
    </citation>
    <scope>NUCLEOTIDE SEQUENCE [LARGE SCALE GENOMIC DNA]</scope>
    <source>
        <strain evidence="8 9">DSM 19907</strain>
    </source>
</reference>
<evidence type="ECO:0000256" key="5">
    <source>
        <dbReference type="ARBA" id="ARBA00023136"/>
    </source>
</evidence>
<organism evidence="8 9">
    <name type="scientific">Lentilactobacillus rapi DSM 19907 = JCM 15042</name>
    <dbReference type="NCBI Taxonomy" id="1423795"/>
    <lineage>
        <taxon>Bacteria</taxon>
        <taxon>Bacillati</taxon>
        <taxon>Bacillota</taxon>
        <taxon>Bacilli</taxon>
        <taxon>Lactobacillales</taxon>
        <taxon>Lactobacillaceae</taxon>
        <taxon>Lentilactobacillus</taxon>
    </lineage>
</organism>